<name>A0ABZ1Z7T3_9NOCA</name>
<keyword evidence="2" id="KW-0378">Hydrolase</keyword>
<dbReference type="GO" id="GO:0016787">
    <property type="term" value="F:hydrolase activity"/>
    <property type="evidence" value="ECO:0007669"/>
    <property type="project" value="UniProtKB-KW"/>
</dbReference>
<accession>A0ABZ1Z7T3</accession>
<dbReference type="Pfam" id="PF00561">
    <property type="entry name" value="Abhydrolase_1"/>
    <property type="match status" value="1"/>
</dbReference>
<dbReference type="InterPro" id="IPR050266">
    <property type="entry name" value="AB_hydrolase_sf"/>
</dbReference>
<dbReference type="SUPFAM" id="SSF53474">
    <property type="entry name" value="alpha/beta-Hydrolases"/>
    <property type="match status" value="1"/>
</dbReference>
<dbReference type="Proteomes" id="UP001432062">
    <property type="component" value="Chromosome"/>
</dbReference>
<organism evidence="2 3">
    <name type="scientific">Nocardia vinacea</name>
    <dbReference type="NCBI Taxonomy" id="96468"/>
    <lineage>
        <taxon>Bacteria</taxon>
        <taxon>Bacillati</taxon>
        <taxon>Actinomycetota</taxon>
        <taxon>Actinomycetes</taxon>
        <taxon>Mycobacteriales</taxon>
        <taxon>Nocardiaceae</taxon>
        <taxon>Nocardia</taxon>
    </lineage>
</organism>
<evidence type="ECO:0000313" key="2">
    <source>
        <dbReference type="EMBL" id="WUV50485.1"/>
    </source>
</evidence>
<dbReference type="EMBL" id="CP109441">
    <property type="protein sequence ID" value="WUV50485.1"/>
    <property type="molecule type" value="Genomic_DNA"/>
</dbReference>
<feature type="domain" description="AB hydrolase-1" evidence="1">
    <location>
        <begin position="21"/>
        <end position="126"/>
    </location>
</feature>
<dbReference type="PRINTS" id="PR00111">
    <property type="entry name" value="ABHYDROLASE"/>
</dbReference>
<gene>
    <name evidence="2" type="ORF">OG563_21175</name>
</gene>
<dbReference type="RefSeq" id="WP_327095166.1">
    <property type="nucleotide sequence ID" value="NZ_CP109149.1"/>
</dbReference>
<reference evidence="2" key="1">
    <citation type="submission" date="2022-10" db="EMBL/GenBank/DDBJ databases">
        <title>The complete genomes of actinobacterial strains from the NBC collection.</title>
        <authorList>
            <person name="Joergensen T.S."/>
            <person name="Alvarez Arevalo M."/>
            <person name="Sterndorff E.B."/>
            <person name="Faurdal D."/>
            <person name="Vuksanovic O."/>
            <person name="Mourched A.-S."/>
            <person name="Charusanti P."/>
            <person name="Shaw S."/>
            <person name="Blin K."/>
            <person name="Weber T."/>
        </authorList>
    </citation>
    <scope>NUCLEOTIDE SEQUENCE</scope>
    <source>
        <strain evidence="2">NBC_01482</strain>
    </source>
</reference>
<keyword evidence="3" id="KW-1185">Reference proteome</keyword>
<evidence type="ECO:0000313" key="3">
    <source>
        <dbReference type="Proteomes" id="UP001432062"/>
    </source>
</evidence>
<dbReference type="PANTHER" id="PTHR43798">
    <property type="entry name" value="MONOACYLGLYCEROL LIPASE"/>
    <property type="match status" value="1"/>
</dbReference>
<dbReference type="InterPro" id="IPR029058">
    <property type="entry name" value="AB_hydrolase_fold"/>
</dbReference>
<protein>
    <submittedName>
        <fullName evidence="2">Alpha/beta hydrolase</fullName>
    </submittedName>
</protein>
<evidence type="ECO:0000259" key="1">
    <source>
        <dbReference type="Pfam" id="PF00561"/>
    </source>
</evidence>
<sequence length="263" mass="27892">MPFVTSAGAKVHFVDSGGSGPAVVLGHAFFMDHEMFANQIAALAPKYRVISIDGRGHGLTEHDDGAYSFWDLARDAWSVVDHLGIDRVVVGGVGQGGFTALRMALLCPPRVDGLILLGCSAQAYSDVQRVGYRQVTDAWIGTGPLTVIAKMVAGLIIGGDRSDHQPWLAKWLSGDRERVAAAADCLINVDDISDLIGDITCPALLVRGASDPAFDHDAVDLLTKGLGGPAEFHTIEGAAHTPNLTHACEIDQLMLQFLGKLGR</sequence>
<dbReference type="Gene3D" id="3.40.50.1820">
    <property type="entry name" value="alpha/beta hydrolase"/>
    <property type="match status" value="1"/>
</dbReference>
<proteinExistence type="predicted"/>
<dbReference type="InterPro" id="IPR000073">
    <property type="entry name" value="AB_hydrolase_1"/>
</dbReference>